<evidence type="ECO:0000313" key="2">
    <source>
        <dbReference type="Proteomes" id="UP001283361"/>
    </source>
</evidence>
<proteinExistence type="predicted"/>
<accession>A0AAE0XNQ3</accession>
<dbReference type="Proteomes" id="UP001283361">
    <property type="component" value="Unassembled WGS sequence"/>
</dbReference>
<dbReference type="AlphaFoldDB" id="A0AAE0XNQ3"/>
<name>A0AAE0XNQ3_9GAST</name>
<organism evidence="1 2">
    <name type="scientific">Elysia crispata</name>
    <name type="common">lettuce slug</name>
    <dbReference type="NCBI Taxonomy" id="231223"/>
    <lineage>
        <taxon>Eukaryota</taxon>
        <taxon>Metazoa</taxon>
        <taxon>Spiralia</taxon>
        <taxon>Lophotrochozoa</taxon>
        <taxon>Mollusca</taxon>
        <taxon>Gastropoda</taxon>
        <taxon>Heterobranchia</taxon>
        <taxon>Euthyneura</taxon>
        <taxon>Panpulmonata</taxon>
        <taxon>Sacoglossa</taxon>
        <taxon>Placobranchoidea</taxon>
        <taxon>Plakobranchidae</taxon>
        <taxon>Elysia</taxon>
    </lineage>
</organism>
<reference evidence="1" key="1">
    <citation type="journal article" date="2023" name="G3 (Bethesda)">
        <title>A reference genome for the long-term kleptoplast-retaining sea slug Elysia crispata morphotype clarki.</title>
        <authorList>
            <person name="Eastman K.E."/>
            <person name="Pendleton A.L."/>
            <person name="Shaikh M.A."/>
            <person name="Suttiyut T."/>
            <person name="Ogas R."/>
            <person name="Tomko P."/>
            <person name="Gavelis G."/>
            <person name="Widhalm J.R."/>
            <person name="Wisecaver J.H."/>
        </authorList>
    </citation>
    <scope>NUCLEOTIDE SEQUENCE</scope>
    <source>
        <strain evidence="1">ECLA1</strain>
    </source>
</reference>
<gene>
    <name evidence="1" type="ORF">RRG08_026351</name>
</gene>
<evidence type="ECO:0000313" key="1">
    <source>
        <dbReference type="EMBL" id="KAK3698253.1"/>
    </source>
</evidence>
<protein>
    <submittedName>
        <fullName evidence="1">Uncharacterized protein</fullName>
    </submittedName>
</protein>
<keyword evidence="2" id="KW-1185">Reference proteome</keyword>
<comment type="caution">
    <text evidence="1">The sequence shown here is derived from an EMBL/GenBank/DDBJ whole genome shotgun (WGS) entry which is preliminary data.</text>
</comment>
<sequence length="159" mass="16645">MLRACKTGPALKPPVQAIRPSTPGGAYSRKVRDSRSLWATGWRLQQEGTGLSESVGDRLALLAVPGGITSQSGTGANILNIDPAFYSGWRLQQDGTGLSESAGDRLALLAVPGGTTSQSGTGTNILNKDPAFYSGWRLQQDGTGLSESAVENITQLQKS</sequence>
<dbReference type="EMBL" id="JAWDGP010007980">
    <property type="protein sequence ID" value="KAK3698253.1"/>
    <property type="molecule type" value="Genomic_DNA"/>
</dbReference>